<name>A0A9D2EF08_9MICO</name>
<dbReference type="EMBL" id="DXBY01000199">
    <property type="protein sequence ID" value="HIZ36424.1"/>
    <property type="molecule type" value="Genomic_DNA"/>
</dbReference>
<comment type="caution">
    <text evidence="2">The sequence shown here is derived from an EMBL/GenBank/DDBJ whole genome shotgun (WGS) entry which is preliminary data.</text>
</comment>
<evidence type="ECO:0000313" key="3">
    <source>
        <dbReference type="Proteomes" id="UP000824037"/>
    </source>
</evidence>
<dbReference type="Proteomes" id="UP000824037">
    <property type="component" value="Unassembled WGS sequence"/>
</dbReference>
<sequence length="138" mass="14632">MSAVSAGTVRRDRLAPVLVGAALAAGTALVVWWNPGHGGPTLCPLLAVTGYYCPTCGGLRTVYELATGDLAGAWAMNPMLTIALPVIGLLWVRWVWRSWRDLPARNPPAWLFATVGVALVLFGVARNMPVLHGYLGPG</sequence>
<keyword evidence="1" id="KW-0472">Membrane</keyword>
<reference evidence="2" key="1">
    <citation type="journal article" date="2021" name="PeerJ">
        <title>Extensive microbial diversity within the chicken gut microbiome revealed by metagenomics and culture.</title>
        <authorList>
            <person name="Gilroy R."/>
            <person name="Ravi A."/>
            <person name="Getino M."/>
            <person name="Pursley I."/>
            <person name="Horton D.L."/>
            <person name="Alikhan N.F."/>
            <person name="Baker D."/>
            <person name="Gharbi K."/>
            <person name="Hall N."/>
            <person name="Watson M."/>
            <person name="Adriaenssens E.M."/>
            <person name="Foster-Nyarko E."/>
            <person name="Jarju S."/>
            <person name="Secka A."/>
            <person name="Antonio M."/>
            <person name="Oren A."/>
            <person name="Chaudhuri R.R."/>
            <person name="La Ragione R."/>
            <person name="Hildebrand F."/>
            <person name="Pallen M.J."/>
        </authorList>
    </citation>
    <scope>NUCLEOTIDE SEQUENCE</scope>
    <source>
        <strain evidence="2">ChiGjej4B4-7305</strain>
    </source>
</reference>
<dbReference type="InterPro" id="IPR021215">
    <property type="entry name" value="DUF2752"/>
</dbReference>
<proteinExistence type="predicted"/>
<organism evidence="2 3">
    <name type="scientific">Candidatus Ruania gallistercoris</name>
    <dbReference type="NCBI Taxonomy" id="2838746"/>
    <lineage>
        <taxon>Bacteria</taxon>
        <taxon>Bacillati</taxon>
        <taxon>Actinomycetota</taxon>
        <taxon>Actinomycetes</taxon>
        <taxon>Micrococcales</taxon>
        <taxon>Ruaniaceae</taxon>
        <taxon>Ruania</taxon>
    </lineage>
</organism>
<keyword evidence="1" id="KW-0812">Transmembrane</keyword>
<dbReference type="Pfam" id="PF10825">
    <property type="entry name" value="DUF2752"/>
    <property type="match status" value="1"/>
</dbReference>
<dbReference type="AlphaFoldDB" id="A0A9D2EF08"/>
<evidence type="ECO:0000256" key="1">
    <source>
        <dbReference type="SAM" id="Phobius"/>
    </source>
</evidence>
<gene>
    <name evidence="2" type="ORF">H9815_11645</name>
</gene>
<protein>
    <submittedName>
        <fullName evidence="2">DUF2752 domain-containing protein</fullName>
    </submittedName>
</protein>
<reference evidence="2" key="2">
    <citation type="submission" date="2021-04" db="EMBL/GenBank/DDBJ databases">
        <authorList>
            <person name="Gilroy R."/>
        </authorList>
    </citation>
    <scope>NUCLEOTIDE SEQUENCE</scope>
    <source>
        <strain evidence="2">ChiGjej4B4-7305</strain>
    </source>
</reference>
<feature type="transmembrane region" description="Helical" evidence="1">
    <location>
        <begin position="108"/>
        <end position="125"/>
    </location>
</feature>
<feature type="transmembrane region" description="Helical" evidence="1">
    <location>
        <begin position="74"/>
        <end position="96"/>
    </location>
</feature>
<keyword evidence="1" id="KW-1133">Transmembrane helix</keyword>
<evidence type="ECO:0000313" key="2">
    <source>
        <dbReference type="EMBL" id="HIZ36424.1"/>
    </source>
</evidence>
<feature type="transmembrane region" description="Helical" evidence="1">
    <location>
        <begin position="14"/>
        <end position="33"/>
    </location>
</feature>
<accession>A0A9D2EF08</accession>